<name>A0ABT7QZN8_9BACT</name>
<dbReference type="EMBL" id="JAQIBD010000003">
    <property type="protein sequence ID" value="MDM5272312.1"/>
    <property type="molecule type" value="Genomic_DNA"/>
</dbReference>
<comment type="caution">
    <text evidence="2">The sequence shown here is derived from an EMBL/GenBank/DDBJ whole genome shotgun (WGS) entry which is preliminary data.</text>
</comment>
<keyword evidence="1" id="KW-0812">Transmembrane</keyword>
<dbReference type="Pfam" id="PF05545">
    <property type="entry name" value="FixQ"/>
    <property type="match status" value="1"/>
</dbReference>
<keyword evidence="1" id="KW-1133">Transmembrane helix</keyword>
<accession>A0ABT7QZN8</accession>
<protein>
    <submittedName>
        <fullName evidence="2">Cytochrome c oxidase, cbb3-type, CcoQ subunit</fullName>
    </submittedName>
</protein>
<organism evidence="2 3">
    <name type="scientific">Sulfurovum zhangzhouensis</name>
    <dbReference type="NCBI Taxonomy" id="3019067"/>
    <lineage>
        <taxon>Bacteria</taxon>
        <taxon>Pseudomonadati</taxon>
        <taxon>Campylobacterota</taxon>
        <taxon>Epsilonproteobacteria</taxon>
        <taxon>Campylobacterales</taxon>
        <taxon>Sulfurovaceae</taxon>
        <taxon>Sulfurovum</taxon>
    </lineage>
</organism>
<gene>
    <name evidence="2" type="ORF">PGH07_08970</name>
</gene>
<dbReference type="RefSeq" id="WP_289414106.1">
    <property type="nucleotide sequence ID" value="NZ_JAQIBD010000003.1"/>
</dbReference>
<proteinExistence type="predicted"/>
<reference evidence="2" key="1">
    <citation type="submission" date="2023-01" db="EMBL/GenBank/DDBJ databases">
        <title>Sulfurovum sp. zt1-1 genome assembly.</title>
        <authorList>
            <person name="Wang J."/>
        </authorList>
    </citation>
    <scope>NUCLEOTIDE SEQUENCE</scope>
    <source>
        <strain evidence="2">Zt1-1</strain>
    </source>
</reference>
<dbReference type="Proteomes" id="UP001169069">
    <property type="component" value="Unassembled WGS sequence"/>
</dbReference>
<dbReference type="InterPro" id="IPR014107">
    <property type="entry name" value="Cyt_c_oxidase_cbb3_CcoQ"/>
</dbReference>
<keyword evidence="1" id="KW-0472">Membrane</keyword>
<dbReference type="InterPro" id="IPR008621">
    <property type="entry name" value="Cbb3-typ_cyt_oxidase_comp"/>
</dbReference>
<evidence type="ECO:0000256" key="1">
    <source>
        <dbReference type="SAM" id="Phobius"/>
    </source>
</evidence>
<keyword evidence="3" id="KW-1185">Reference proteome</keyword>
<feature type="transmembrane region" description="Helical" evidence="1">
    <location>
        <begin position="6"/>
        <end position="26"/>
    </location>
</feature>
<dbReference type="NCBIfam" id="TIGR02736">
    <property type="entry name" value="cbb3_Q_epsi"/>
    <property type="match status" value="1"/>
</dbReference>
<sequence length="72" mass="8502">MDIRELQGYASFFMTIFLVVMLYGYIIHLYRSEKKGEKDYEKYGNIAIDDEIDSKPVDEISQAQSEKKEQNK</sequence>
<evidence type="ECO:0000313" key="3">
    <source>
        <dbReference type="Proteomes" id="UP001169069"/>
    </source>
</evidence>
<evidence type="ECO:0000313" key="2">
    <source>
        <dbReference type="EMBL" id="MDM5272312.1"/>
    </source>
</evidence>